<reference evidence="2 3" key="1">
    <citation type="journal article" date="2017" name="Genome Biol. Evol.">
        <title>Phytophthora megakarya and P. palmivora, closely related causal agents of cacao black pod rot, underwent increases in genome sizes and gene numbers by different mechanisms.</title>
        <authorList>
            <person name="Ali S.S."/>
            <person name="Shao J."/>
            <person name="Lary D.J."/>
            <person name="Kronmiller B."/>
            <person name="Shen D."/>
            <person name="Strem M.D."/>
            <person name="Amoako-Attah I."/>
            <person name="Akrofi A.Y."/>
            <person name="Begoude B.A."/>
            <person name="Ten Hoopen G.M."/>
            <person name="Coulibaly K."/>
            <person name="Kebe B.I."/>
            <person name="Melnick R.L."/>
            <person name="Guiltinan M.J."/>
            <person name="Tyler B.M."/>
            <person name="Meinhardt L.W."/>
            <person name="Bailey B.A."/>
        </authorList>
    </citation>
    <scope>NUCLEOTIDE SEQUENCE [LARGE SCALE GENOMIC DNA]</scope>
    <source>
        <strain evidence="3">sbr112.9</strain>
    </source>
</reference>
<comment type="caution">
    <text evidence="2">The sequence shown here is derived from an EMBL/GenBank/DDBJ whole genome shotgun (WGS) entry which is preliminary data.</text>
</comment>
<dbReference type="AlphaFoldDB" id="A0A2P4YF68"/>
<protein>
    <submittedName>
        <fullName evidence="2">Uncharacterized protein</fullName>
    </submittedName>
</protein>
<proteinExistence type="predicted"/>
<name>A0A2P4YF68_9STRA</name>
<dbReference type="EMBL" id="NCKW01003441">
    <property type="protein sequence ID" value="POM76443.1"/>
    <property type="molecule type" value="Genomic_DNA"/>
</dbReference>
<evidence type="ECO:0000313" key="2">
    <source>
        <dbReference type="EMBL" id="POM76443.1"/>
    </source>
</evidence>
<dbReference type="Proteomes" id="UP000237271">
    <property type="component" value="Unassembled WGS sequence"/>
</dbReference>
<evidence type="ECO:0000256" key="1">
    <source>
        <dbReference type="SAM" id="MobiDB-lite"/>
    </source>
</evidence>
<organism evidence="2 3">
    <name type="scientific">Phytophthora palmivora</name>
    <dbReference type="NCBI Taxonomy" id="4796"/>
    <lineage>
        <taxon>Eukaryota</taxon>
        <taxon>Sar</taxon>
        <taxon>Stramenopiles</taxon>
        <taxon>Oomycota</taxon>
        <taxon>Peronosporomycetes</taxon>
        <taxon>Peronosporales</taxon>
        <taxon>Peronosporaceae</taxon>
        <taxon>Phytophthora</taxon>
    </lineage>
</organism>
<feature type="region of interest" description="Disordered" evidence="1">
    <location>
        <begin position="1"/>
        <end position="32"/>
    </location>
</feature>
<keyword evidence="3" id="KW-1185">Reference proteome</keyword>
<sequence length="76" mass="8041">MGTKGHDPRIQSFHQELGLPGTTGTTGTSQLSHMALPSLGNRAPVELFTGLPCPSLADFDDPGLKNSHATDKFSSY</sequence>
<gene>
    <name evidence="2" type="ORF">PHPALM_6313</name>
</gene>
<evidence type="ECO:0000313" key="3">
    <source>
        <dbReference type="Proteomes" id="UP000237271"/>
    </source>
</evidence>
<feature type="region of interest" description="Disordered" evidence="1">
    <location>
        <begin position="57"/>
        <end position="76"/>
    </location>
</feature>
<accession>A0A2P4YF68</accession>